<feature type="domain" description="SsuA/THI5-like" evidence="5">
    <location>
        <begin position="55"/>
        <end position="263"/>
    </location>
</feature>
<dbReference type="PROSITE" id="PS51318">
    <property type="entry name" value="TAT"/>
    <property type="match status" value="1"/>
</dbReference>
<comment type="similarity">
    <text evidence="2">Belongs to the bacterial solute-binding protein SsuA/TauA family.</text>
</comment>
<dbReference type="PANTHER" id="PTHR30024">
    <property type="entry name" value="ALIPHATIC SULFONATES-BINDING PROTEIN-RELATED"/>
    <property type="match status" value="1"/>
</dbReference>
<dbReference type="InterPro" id="IPR006311">
    <property type="entry name" value="TAT_signal"/>
</dbReference>
<evidence type="ECO:0000313" key="6">
    <source>
        <dbReference type="EMBL" id="MBN8197591.1"/>
    </source>
</evidence>
<reference evidence="7 8" key="1">
    <citation type="submission" date="2017-11" db="EMBL/GenBank/DDBJ databases">
        <title>Biodiversity and function of Thalassospira species in the particle-attached aromatic-hydrocarbon-degrading consortia from the surface seawater of the China South Sea.</title>
        <authorList>
            <person name="Dong C."/>
            <person name="Liu R."/>
            <person name="Shao Z."/>
        </authorList>
    </citation>
    <scope>NUCLEOTIDE SEQUENCE [LARGE SCALE GENOMIC DNA]</scope>
    <source>
        <strain evidence="7 8">139Z-12</strain>
    </source>
</reference>
<dbReference type="GO" id="GO:0042597">
    <property type="term" value="C:periplasmic space"/>
    <property type="evidence" value="ECO:0007669"/>
    <property type="project" value="UniProtKB-SubCell"/>
</dbReference>
<proteinExistence type="inferred from homology"/>
<gene>
    <name evidence="7" type="ORF">CU041_08230</name>
    <name evidence="6" type="ORF">JF547_14085</name>
</gene>
<dbReference type="RefSeq" id="WP_082817687.1">
    <property type="nucleotide sequence ID" value="NZ_JAEKJW010000002.1"/>
</dbReference>
<dbReference type="EMBL" id="PGTS01000002">
    <property type="protein sequence ID" value="PKR51473.1"/>
    <property type="molecule type" value="Genomic_DNA"/>
</dbReference>
<evidence type="ECO:0000313" key="9">
    <source>
        <dbReference type="Proteomes" id="UP000664405"/>
    </source>
</evidence>
<dbReference type="Pfam" id="PF09084">
    <property type="entry name" value="NMT1"/>
    <property type="match status" value="1"/>
</dbReference>
<keyword evidence="3 4" id="KW-0732">Signal</keyword>
<dbReference type="EMBL" id="JAEKJW010000002">
    <property type="protein sequence ID" value="MBN8197591.1"/>
    <property type="molecule type" value="Genomic_DNA"/>
</dbReference>
<dbReference type="PANTHER" id="PTHR30024:SF47">
    <property type="entry name" value="TAURINE-BINDING PERIPLASMIC PROTEIN"/>
    <property type="match status" value="1"/>
</dbReference>
<evidence type="ECO:0000259" key="5">
    <source>
        <dbReference type="Pfam" id="PF09084"/>
    </source>
</evidence>
<feature type="chain" id="PRO_5034380887" evidence="4">
    <location>
        <begin position="41"/>
        <end position="358"/>
    </location>
</feature>
<reference evidence="6" key="2">
    <citation type="submission" date="2020-12" db="EMBL/GenBank/DDBJ databases">
        <title>Oil enriched cultivation method for isolating marine PHA-producing bacteria.</title>
        <authorList>
            <person name="Zheng W."/>
            <person name="Yu S."/>
            <person name="Huang Y."/>
        </authorList>
    </citation>
    <scope>NUCLEOTIDE SEQUENCE</scope>
    <source>
        <strain evidence="6">SY-2-3</strain>
    </source>
</reference>
<evidence type="ECO:0000313" key="7">
    <source>
        <dbReference type="EMBL" id="PKR51473.1"/>
    </source>
</evidence>
<evidence type="ECO:0000256" key="1">
    <source>
        <dbReference type="ARBA" id="ARBA00004418"/>
    </source>
</evidence>
<evidence type="ECO:0000313" key="8">
    <source>
        <dbReference type="Proteomes" id="UP000233365"/>
    </source>
</evidence>
<name>A0A8I1SKM9_9PROT</name>
<dbReference type="Proteomes" id="UP000664405">
    <property type="component" value="Unassembled WGS sequence"/>
</dbReference>
<keyword evidence="8" id="KW-1185">Reference proteome</keyword>
<evidence type="ECO:0000256" key="4">
    <source>
        <dbReference type="SAM" id="SignalP"/>
    </source>
</evidence>
<dbReference type="GO" id="GO:0042918">
    <property type="term" value="P:alkanesulfonate transmembrane transport"/>
    <property type="evidence" value="ECO:0007669"/>
    <property type="project" value="TreeGrafter"/>
</dbReference>
<protein>
    <submittedName>
        <fullName evidence="6">ABC transporter substrate-binding protein</fullName>
    </submittedName>
</protein>
<dbReference type="InterPro" id="IPR015168">
    <property type="entry name" value="SsuA/THI5"/>
</dbReference>
<comment type="caution">
    <text evidence="6">The sequence shown here is derived from an EMBL/GenBank/DDBJ whole genome shotgun (WGS) entry which is preliminary data.</text>
</comment>
<dbReference type="Proteomes" id="UP000233365">
    <property type="component" value="Unassembled WGS sequence"/>
</dbReference>
<organism evidence="6 9">
    <name type="scientific">Thalassospira povalilytica</name>
    <dbReference type="NCBI Taxonomy" id="732237"/>
    <lineage>
        <taxon>Bacteria</taxon>
        <taxon>Pseudomonadati</taxon>
        <taxon>Pseudomonadota</taxon>
        <taxon>Alphaproteobacteria</taxon>
        <taxon>Rhodospirillales</taxon>
        <taxon>Thalassospiraceae</taxon>
        <taxon>Thalassospira</taxon>
    </lineage>
</organism>
<comment type="subcellular location">
    <subcellularLocation>
        <location evidence="1">Periplasm</location>
    </subcellularLocation>
</comment>
<evidence type="ECO:0000256" key="2">
    <source>
        <dbReference type="ARBA" id="ARBA00010742"/>
    </source>
</evidence>
<evidence type="ECO:0000256" key="3">
    <source>
        <dbReference type="ARBA" id="ARBA00022729"/>
    </source>
</evidence>
<dbReference type="Gene3D" id="3.40.190.10">
    <property type="entry name" value="Periplasmic binding protein-like II"/>
    <property type="match status" value="2"/>
</dbReference>
<dbReference type="AlphaFoldDB" id="A0A8I1SKM9"/>
<sequence length="358" mass="38040">MRSYDLVKGIGAITRRSMLATALGAIAFGAVSFGQGAAQAAEKINIAALTFVSSSPLFIAKEKGYFADEGLDAEITFFRAAQPVAVAIASGDADFGVTAFTGGFFNLAGKGALKVIGAQLHEDPGYDGSAILASNAAYEAGLTSVDKLGGHSFALSQVGSSFHYMIGNVAEKAGVDIDSMELKPLQSVPNMIGALKSGQVDSMIIVPHIAKPLANAGAAHIIGWVKDYVPYQVGGLFTSTKNVEERRDVVEKFVRAYQKGVADYRAGLLATDADGKLIESDTTNEILEIVHKYVYADDPAEKAYPKIRNGAMFITEEGKLDVEDVKAQVKWYQERGYVSESADPDTFIDTSFIAPLGQ</sequence>
<feature type="signal peptide" evidence="4">
    <location>
        <begin position="1"/>
        <end position="40"/>
    </location>
</feature>
<dbReference type="SUPFAM" id="SSF53850">
    <property type="entry name" value="Periplasmic binding protein-like II"/>
    <property type="match status" value="1"/>
</dbReference>
<accession>A0A8I1SKM9</accession>